<keyword evidence="3" id="KW-1185">Reference proteome</keyword>
<proteinExistence type="predicted"/>
<dbReference type="Proteomes" id="UP000031838">
    <property type="component" value="Chromosome 1"/>
</dbReference>
<name>A0A0B6RQ42_BURPL</name>
<dbReference type="EMBL" id="CP002580">
    <property type="protein sequence ID" value="AJK45473.1"/>
    <property type="molecule type" value="Genomic_DNA"/>
</dbReference>
<reference evidence="2 3" key="2">
    <citation type="journal article" date="2016" name="Appl. Microbiol. Biotechnol.">
        <title>Mutations improving production and secretion of extracellular lipase by Burkholderia glumae PG1.</title>
        <authorList>
            <person name="Knapp A."/>
            <person name="Voget S."/>
            <person name="Gao R."/>
            <person name="Zaburannyi N."/>
            <person name="Krysciak D."/>
            <person name="Breuer M."/>
            <person name="Hauer B."/>
            <person name="Streit W.R."/>
            <person name="Muller R."/>
            <person name="Daniel R."/>
            <person name="Jaeger K.E."/>
        </authorList>
    </citation>
    <scope>NUCLEOTIDE SEQUENCE [LARGE SCALE GENOMIC DNA]</scope>
    <source>
        <strain evidence="2 3">PG1</strain>
    </source>
</reference>
<dbReference type="PROSITE" id="PS51257">
    <property type="entry name" value="PROKAR_LIPOPROTEIN"/>
    <property type="match status" value="1"/>
</dbReference>
<feature type="domain" description="DUF2007" evidence="1">
    <location>
        <begin position="3"/>
        <end position="66"/>
    </location>
</feature>
<dbReference type="HOGENOM" id="CLU_155686_0_0_4"/>
<reference evidence="3" key="1">
    <citation type="submission" date="2011-03" db="EMBL/GenBank/DDBJ databases">
        <authorList>
            <person name="Voget S."/>
            <person name="Streit W.R."/>
            <person name="Jaeger K.E."/>
            <person name="Daniel R."/>
        </authorList>
    </citation>
    <scope>NUCLEOTIDE SEQUENCE [LARGE SCALE GENOMIC DNA]</scope>
    <source>
        <strain evidence="3">PG1</strain>
    </source>
</reference>
<organism evidence="2 3">
    <name type="scientific">Burkholderia plantarii</name>
    <dbReference type="NCBI Taxonomy" id="41899"/>
    <lineage>
        <taxon>Bacteria</taxon>
        <taxon>Pseudomonadati</taxon>
        <taxon>Pseudomonadota</taxon>
        <taxon>Betaproteobacteria</taxon>
        <taxon>Burkholderiales</taxon>
        <taxon>Burkholderiaceae</taxon>
        <taxon>Burkholderia</taxon>
    </lineage>
</organism>
<dbReference type="RefSeq" id="WP_042624185.1">
    <property type="nucleotide sequence ID" value="NZ_BSTO01000013.1"/>
</dbReference>
<dbReference type="Pfam" id="PF09413">
    <property type="entry name" value="DUF2007"/>
    <property type="match status" value="1"/>
</dbReference>
<dbReference type="InterPro" id="IPR018551">
    <property type="entry name" value="DUF2007"/>
</dbReference>
<evidence type="ECO:0000259" key="1">
    <source>
        <dbReference type="Pfam" id="PF09413"/>
    </source>
</evidence>
<accession>A0A0B6RQ42</accession>
<evidence type="ECO:0000313" key="3">
    <source>
        <dbReference type="Proteomes" id="UP000031838"/>
    </source>
</evidence>
<gene>
    <name evidence="2" type="ORF">BGL_1c09440</name>
</gene>
<dbReference type="AlphaFoldDB" id="A0A0B6RQ42"/>
<sequence>MRFTAPDLATAHHWVNVLSTAGVGCELHNRFATGALGGLPPDQCAPEIWLHDERDTALARRLLAAAAAGPPAGASRWRCGGCGELLEAQFTACWRCARIRDPRDDEAPGDG</sequence>
<dbReference type="KEGG" id="bpla:bpln_1g09020"/>
<evidence type="ECO:0000313" key="2">
    <source>
        <dbReference type="EMBL" id="AJK45473.1"/>
    </source>
</evidence>
<dbReference type="KEGG" id="bgp:BGL_1c09440"/>
<protein>
    <recommendedName>
        <fullName evidence="1">DUF2007 domain-containing protein</fullName>
    </recommendedName>
</protein>